<keyword evidence="2" id="KW-1185">Reference proteome</keyword>
<dbReference type="EnsemblPlants" id="OMERI03G02140.1">
    <property type="protein sequence ID" value="OMERI03G02140.1"/>
    <property type="gene ID" value="OMERI03G02140"/>
</dbReference>
<dbReference type="EnsemblPlants" id="OMERI03G02130.1">
    <property type="protein sequence ID" value="OMERI03G02130.1"/>
    <property type="gene ID" value="OMERI03G02130"/>
</dbReference>
<evidence type="ECO:0000313" key="1">
    <source>
        <dbReference type="EnsemblPlants" id="OMERI03G02130.1"/>
    </source>
</evidence>
<name>A0A0E0CUK9_9ORYZ</name>
<dbReference type="AlphaFoldDB" id="A0A0E0CUK9"/>
<dbReference type="Gramene" id="OMERI03G02140.1">
    <property type="protein sequence ID" value="OMERI03G02140.1"/>
    <property type="gene ID" value="OMERI03G02140"/>
</dbReference>
<dbReference type="Proteomes" id="UP000008021">
    <property type="component" value="Chromosome 3"/>
</dbReference>
<evidence type="ECO:0000313" key="2">
    <source>
        <dbReference type="Proteomes" id="UP000008021"/>
    </source>
</evidence>
<dbReference type="Gramene" id="OMERI03G02130.1">
    <property type="protein sequence ID" value="OMERI03G02130.1"/>
    <property type="gene ID" value="OMERI03G02130"/>
</dbReference>
<dbReference type="HOGENOM" id="CLU_2516431_0_0_1"/>
<sequence>MAGEGIAMQYKRLILEHGRFTRFRPSTARCRMCPDPTAAAVLPPPRGIGKRPVRRRWPWNGVAHTPKSKCLCGVTSHRKPGQPTG</sequence>
<organism evidence="1">
    <name type="scientific">Oryza meridionalis</name>
    <dbReference type="NCBI Taxonomy" id="40149"/>
    <lineage>
        <taxon>Eukaryota</taxon>
        <taxon>Viridiplantae</taxon>
        <taxon>Streptophyta</taxon>
        <taxon>Embryophyta</taxon>
        <taxon>Tracheophyta</taxon>
        <taxon>Spermatophyta</taxon>
        <taxon>Magnoliopsida</taxon>
        <taxon>Liliopsida</taxon>
        <taxon>Poales</taxon>
        <taxon>Poaceae</taxon>
        <taxon>BOP clade</taxon>
        <taxon>Oryzoideae</taxon>
        <taxon>Oryzeae</taxon>
        <taxon>Oryzinae</taxon>
        <taxon>Oryza</taxon>
    </lineage>
</organism>
<reference evidence="1" key="2">
    <citation type="submission" date="2018-05" db="EMBL/GenBank/DDBJ databases">
        <title>OmerRS3 (Oryza meridionalis Reference Sequence Version 3).</title>
        <authorList>
            <person name="Zhang J."/>
            <person name="Kudrna D."/>
            <person name="Lee S."/>
            <person name="Talag J."/>
            <person name="Welchert J."/>
            <person name="Wing R.A."/>
        </authorList>
    </citation>
    <scope>NUCLEOTIDE SEQUENCE [LARGE SCALE GENOMIC DNA]</scope>
    <source>
        <strain evidence="1">OR44</strain>
    </source>
</reference>
<accession>A0A0E0CUK9</accession>
<proteinExistence type="predicted"/>
<protein>
    <submittedName>
        <fullName evidence="1">Uncharacterized protein</fullName>
    </submittedName>
</protein>
<reference evidence="1" key="1">
    <citation type="submission" date="2015-04" db="UniProtKB">
        <authorList>
            <consortium name="EnsemblPlants"/>
        </authorList>
    </citation>
    <scope>IDENTIFICATION</scope>
</reference>